<dbReference type="EMBL" id="JBHRYD010000018">
    <property type="protein sequence ID" value="MFC3706303.1"/>
    <property type="molecule type" value="Genomic_DNA"/>
</dbReference>
<protein>
    <submittedName>
        <fullName evidence="1">Uncharacterized protein</fullName>
    </submittedName>
</protein>
<comment type="caution">
    <text evidence="1">The sequence shown here is derived from an EMBL/GenBank/DDBJ whole genome shotgun (WGS) entry which is preliminary data.</text>
</comment>
<name>A0ABV7X6M9_9HYPH</name>
<evidence type="ECO:0000313" key="1">
    <source>
        <dbReference type="EMBL" id="MFC3706303.1"/>
    </source>
</evidence>
<dbReference type="RefSeq" id="WP_380098426.1">
    <property type="nucleotide sequence ID" value="NZ_JBHRYD010000018.1"/>
</dbReference>
<accession>A0ABV7X6M9</accession>
<proteinExistence type="predicted"/>
<sequence length="134" mass="14213">MAANLAFLAASVAQDAPEYDPSDFLSSLISLRSAAVTCDPFVASSPAARTETVTAFFGELNQTLPDLVDTETQASLNKFVASQAASLCRDKLDAAFAAYGAQAAHYVNSKPGEWPDPPEITRGAWCSSENCLEF</sequence>
<keyword evidence="2" id="KW-1185">Reference proteome</keyword>
<gene>
    <name evidence="1" type="ORF">ACFOOL_16265</name>
</gene>
<evidence type="ECO:0000313" key="2">
    <source>
        <dbReference type="Proteomes" id="UP001595613"/>
    </source>
</evidence>
<dbReference type="Proteomes" id="UP001595613">
    <property type="component" value="Unassembled WGS sequence"/>
</dbReference>
<organism evidence="1 2">
    <name type="scientific">Devosia honganensis</name>
    <dbReference type="NCBI Taxonomy" id="1610527"/>
    <lineage>
        <taxon>Bacteria</taxon>
        <taxon>Pseudomonadati</taxon>
        <taxon>Pseudomonadota</taxon>
        <taxon>Alphaproteobacteria</taxon>
        <taxon>Hyphomicrobiales</taxon>
        <taxon>Devosiaceae</taxon>
        <taxon>Devosia</taxon>
    </lineage>
</organism>
<reference evidence="2" key="1">
    <citation type="journal article" date="2019" name="Int. J. Syst. Evol. Microbiol.">
        <title>The Global Catalogue of Microorganisms (GCM) 10K type strain sequencing project: providing services to taxonomists for standard genome sequencing and annotation.</title>
        <authorList>
            <consortium name="The Broad Institute Genomics Platform"/>
            <consortium name="The Broad Institute Genome Sequencing Center for Infectious Disease"/>
            <person name="Wu L."/>
            <person name="Ma J."/>
        </authorList>
    </citation>
    <scope>NUCLEOTIDE SEQUENCE [LARGE SCALE GENOMIC DNA]</scope>
    <source>
        <strain evidence="2">KCTC 42281</strain>
    </source>
</reference>